<proteinExistence type="predicted"/>
<dbReference type="EMBL" id="JAUZMY010000003">
    <property type="protein sequence ID" value="MEE2036484.1"/>
    <property type="molecule type" value="Genomic_DNA"/>
</dbReference>
<feature type="compositionally biased region" description="Basic and acidic residues" evidence="1">
    <location>
        <begin position="911"/>
        <end position="936"/>
    </location>
</feature>
<feature type="compositionally biased region" description="Low complexity" evidence="1">
    <location>
        <begin position="454"/>
        <end position="467"/>
    </location>
</feature>
<feature type="compositionally biased region" description="Basic and acidic residues" evidence="1">
    <location>
        <begin position="592"/>
        <end position="604"/>
    </location>
</feature>
<feature type="compositionally biased region" description="Basic and acidic residues" evidence="1">
    <location>
        <begin position="655"/>
        <end position="691"/>
    </location>
</feature>
<feature type="region of interest" description="Disordered" evidence="1">
    <location>
        <begin position="441"/>
        <end position="735"/>
    </location>
</feature>
<feature type="compositionally biased region" description="Basic and acidic residues" evidence="1">
    <location>
        <begin position="706"/>
        <end position="716"/>
    </location>
</feature>
<keyword evidence="3" id="KW-1185">Reference proteome</keyword>
<comment type="caution">
    <text evidence="2">The sequence shown here is derived from an EMBL/GenBank/DDBJ whole genome shotgun (WGS) entry which is preliminary data.</text>
</comment>
<evidence type="ECO:0000313" key="3">
    <source>
        <dbReference type="Proteomes" id="UP001356095"/>
    </source>
</evidence>
<sequence>MPPAPDVSTSTTPLTTDEQLDMLTDGDEKISPATFPVPAPSPDYIETLAADLRTAGQSVADNGNDINSSWGALTSSYKAPEAEELHTVLGPVARDGDDVLTGLNNAANALENFAEDLRDIKRRWSSLRTEAYTFRARIDAKGDDWRDAEGVAGFFGIGESPDVAENSRLISEGTGIIEDYEAAERDCANQVNHFVLDRTNFEAMPSGGGDLDPDVFYHGYEDSLSDLAVEWDMGGATTNEHWWVDAGAAVWDFGVGAVEGTGAMLGMHSSEGWFQASWGDALWEYHEGNVQSVASLVGMYDGESDSWGWAGGDSLGSAWKDLAHSVVPWEEWGERPGYVIGTAALNIVSMVGGAALTATGVGAVVGVPLMAWRGMAIVDGMGGGRGGSGGGSGVDVDVSLPPGMPNYGGLNSPIASLDMSSFNRGDYSTAQWTELQGHIDRWSASSGGGETSDPGGRPVAPGRPAQARNDRDGQDPARPVDPTTQQLAESEAFWDIVDQPELAELGRETARDNQPRIEEVDRENKTAPGGGRGSWEANQIEPDRPRGPEAAGDRVPAGVGGRGDDTLTAERSVPASVPDRTVNLTDSTGRGSDGDRIGERDSRTGPESGNRNGDGPENRRGVPADRHGADLRDRTPTVRNSAEGDGPPKGNPSGGDRDGTRVDARTSHTDPDGRNGTDRPSSDSRTHHDAQDGGPVRPASSPDSPDTQRDGGKDDQSPPVPERSRPTGRPITPERAALQEKAYALLRGMDLGDGSDFVRKFVDVVNTHFIDSPANKRSLLREAFYEKRGHRFRADTIVNGEVIPPLIWDGSAGKWTAREALPPPAPPKYLGSAISGVRVGAPDGIRRTLDNLADMRAKAIERFKPFKEKVLRYKAAHKADPTELNTRKLTEARAERKPYFRDVTNRSEDFGEEAAKQAVRENFDGTKEIEYHEPAKDTAGNARPGDQADGSPRKKIHLPKLRESTPENPNPIDLEGLGPGNGNDQFDQIWEIDEADGGGFVVVEAKSSLKTELGDRVITDSRGTLKRVSQGTREYFDDILQEMEDRGGKEKKLARRIKESMSEDPTKNRVHYVEAKGNPQGGKYEGNSLRLFDNRKRN</sequence>
<dbReference type="CDD" id="cd20739">
    <property type="entry name" value="PoNe_DUF637"/>
    <property type="match status" value="1"/>
</dbReference>
<organism evidence="2 3">
    <name type="scientific">Nocardiopsis codii</name>
    <dbReference type="NCBI Taxonomy" id="3065942"/>
    <lineage>
        <taxon>Bacteria</taxon>
        <taxon>Bacillati</taxon>
        <taxon>Actinomycetota</taxon>
        <taxon>Actinomycetes</taxon>
        <taxon>Streptosporangiales</taxon>
        <taxon>Nocardiopsidaceae</taxon>
        <taxon>Nocardiopsis</taxon>
    </lineage>
</organism>
<dbReference type="InterPro" id="IPR049762">
    <property type="entry name" value="PoNe_dom"/>
</dbReference>
<feature type="compositionally biased region" description="Basic and acidic residues" evidence="1">
    <location>
        <begin position="1057"/>
        <end position="1074"/>
    </location>
</feature>
<feature type="region of interest" description="Disordered" evidence="1">
    <location>
        <begin position="1057"/>
        <end position="1098"/>
    </location>
</feature>
<feature type="compositionally biased region" description="Basic and acidic residues" evidence="1">
    <location>
        <begin position="504"/>
        <end position="525"/>
    </location>
</feature>
<dbReference type="Proteomes" id="UP001356095">
    <property type="component" value="Unassembled WGS sequence"/>
</dbReference>
<feature type="compositionally biased region" description="Basic and acidic residues" evidence="1">
    <location>
        <begin position="614"/>
        <end position="636"/>
    </location>
</feature>
<accession>A0ABU7K2K9</accession>
<gene>
    <name evidence="2" type="ORF">Q8791_04510</name>
</gene>
<feature type="region of interest" description="Disordered" evidence="1">
    <location>
        <begin position="911"/>
        <end position="984"/>
    </location>
</feature>
<name>A0ABU7K2K9_9ACTN</name>
<evidence type="ECO:0000313" key="2">
    <source>
        <dbReference type="EMBL" id="MEE2036484.1"/>
    </source>
</evidence>
<protein>
    <submittedName>
        <fullName evidence="2">Uncharacterized protein</fullName>
    </submittedName>
</protein>
<evidence type="ECO:0000256" key="1">
    <source>
        <dbReference type="SAM" id="MobiDB-lite"/>
    </source>
</evidence>
<reference evidence="2 3" key="1">
    <citation type="submission" date="2023-08" db="EMBL/GenBank/DDBJ databases">
        <authorList>
            <person name="Girao M."/>
            <person name="Carvalho M.F."/>
        </authorList>
    </citation>
    <scope>NUCLEOTIDE SEQUENCE [LARGE SCALE GENOMIC DNA]</scope>
    <source>
        <strain evidence="2 3">CT-R113</strain>
    </source>
</reference>